<name>A0ABQ9C8V6_9ROSI</name>
<feature type="domain" description="Gelsolin-like" evidence="1">
    <location>
        <begin position="22"/>
        <end position="74"/>
    </location>
</feature>
<dbReference type="Pfam" id="PF00626">
    <property type="entry name" value="Gelsolin"/>
    <property type="match status" value="1"/>
</dbReference>
<keyword evidence="3" id="KW-1185">Reference proteome</keyword>
<reference evidence="2" key="2">
    <citation type="journal article" date="2023" name="Int. J. Mol. Sci.">
        <title>De Novo Assembly and Annotation of 11 Diverse Shrub Willow (Salix) Genomes Reveals Novel Gene Organization in Sex-Linked Regions.</title>
        <authorList>
            <person name="Hyden B."/>
            <person name="Feng K."/>
            <person name="Yates T.B."/>
            <person name="Jawdy S."/>
            <person name="Cereghino C."/>
            <person name="Smart L.B."/>
            <person name="Muchero W."/>
        </authorList>
    </citation>
    <scope>NUCLEOTIDE SEQUENCE</scope>
    <source>
        <tissue evidence="2">Shoot tip</tissue>
    </source>
</reference>
<dbReference type="PANTHER" id="PTHR11977">
    <property type="entry name" value="VILLIN"/>
    <property type="match status" value="1"/>
</dbReference>
<feature type="non-terminal residue" evidence="2">
    <location>
        <position position="82"/>
    </location>
</feature>
<dbReference type="PANTHER" id="PTHR11977:SF138">
    <property type="entry name" value="VILLIN-4"/>
    <property type="match status" value="1"/>
</dbReference>
<proteinExistence type="predicted"/>
<dbReference type="Gene3D" id="3.40.20.10">
    <property type="entry name" value="Severin"/>
    <property type="match status" value="1"/>
</dbReference>
<reference evidence="2" key="1">
    <citation type="submission" date="2022-10" db="EMBL/GenBank/DDBJ databases">
        <authorList>
            <person name="Hyden B.L."/>
            <person name="Feng K."/>
            <person name="Yates T."/>
            <person name="Jawdy S."/>
            <person name="Smart L.B."/>
            <person name="Muchero W."/>
        </authorList>
    </citation>
    <scope>NUCLEOTIDE SEQUENCE</scope>
    <source>
        <tissue evidence="2">Shoot tip</tissue>
    </source>
</reference>
<organism evidence="2 3">
    <name type="scientific">Salix suchowensis</name>
    <dbReference type="NCBI Taxonomy" id="1278906"/>
    <lineage>
        <taxon>Eukaryota</taxon>
        <taxon>Viridiplantae</taxon>
        <taxon>Streptophyta</taxon>
        <taxon>Embryophyta</taxon>
        <taxon>Tracheophyta</taxon>
        <taxon>Spermatophyta</taxon>
        <taxon>Magnoliopsida</taxon>
        <taxon>eudicotyledons</taxon>
        <taxon>Gunneridae</taxon>
        <taxon>Pentapetalae</taxon>
        <taxon>rosids</taxon>
        <taxon>fabids</taxon>
        <taxon>Malpighiales</taxon>
        <taxon>Salicaceae</taxon>
        <taxon>Saliceae</taxon>
        <taxon>Salix</taxon>
    </lineage>
</organism>
<evidence type="ECO:0000313" key="2">
    <source>
        <dbReference type="EMBL" id="KAJ6396020.1"/>
    </source>
</evidence>
<dbReference type="InterPro" id="IPR029006">
    <property type="entry name" value="ADF-H/Gelsolin-like_dom_sf"/>
</dbReference>
<evidence type="ECO:0000259" key="1">
    <source>
        <dbReference type="Pfam" id="PF00626"/>
    </source>
</evidence>
<gene>
    <name evidence="2" type="ORF">OIU77_021127</name>
</gene>
<protein>
    <recommendedName>
        <fullName evidence="1">Gelsolin-like domain-containing protein</fullName>
    </recommendedName>
</protein>
<sequence length="82" mass="9194">MSLTNIVDLKTFVLFLRRSPLVEFFFMGDSYLILKTTALKSGSLCHDIHYWLGKDTSQDEGGVAAIKTVELDAALDAEQYSF</sequence>
<dbReference type="EMBL" id="JAPFFI010000004">
    <property type="protein sequence ID" value="KAJ6396020.1"/>
    <property type="molecule type" value="Genomic_DNA"/>
</dbReference>
<dbReference type="InterPro" id="IPR007123">
    <property type="entry name" value="Gelsolin-like_dom"/>
</dbReference>
<comment type="caution">
    <text evidence="2">The sequence shown here is derived from an EMBL/GenBank/DDBJ whole genome shotgun (WGS) entry which is preliminary data.</text>
</comment>
<dbReference type="Proteomes" id="UP001141253">
    <property type="component" value="Chromosome 4"/>
</dbReference>
<dbReference type="SUPFAM" id="SSF55753">
    <property type="entry name" value="Actin depolymerizing proteins"/>
    <property type="match status" value="1"/>
</dbReference>
<dbReference type="InterPro" id="IPR007122">
    <property type="entry name" value="Villin/Gelsolin"/>
</dbReference>
<accession>A0ABQ9C8V6</accession>
<evidence type="ECO:0000313" key="3">
    <source>
        <dbReference type="Proteomes" id="UP001141253"/>
    </source>
</evidence>